<dbReference type="Proteomes" id="UP000886595">
    <property type="component" value="Unassembled WGS sequence"/>
</dbReference>
<proteinExistence type="predicted"/>
<protein>
    <submittedName>
        <fullName evidence="1">Uncharacterized protein</fullName>
    </submittedName>
</protein>
<accession>A0A8X7NTX7</accession>
<gene>
    <name evidence="1" type="ORF">Bca52824_090031</name>
</gene>
<name>A0A8X7NTX7_BRACI</name>
<keyword evidence="2" id="KW-1185">Reference proteome</keyword>
<dbReference type="AlphaFoldDB" id="A0A8X7NTX7"/>
<dbReference type="EMBL" id="JAAMPC010001604">
    <property type="protein sequence ID" value="KAG2239171.1"/>
    <property type="molecule type" value="Genomic_DNA"/>
</dbReference>
<sequence length="76" mass="9058">MISLPPPASSRSLTLLGWQASIYWIWNERNNRLHANQTRLIATLFSIIDHQVRNKIQSFRETNPRRSSQLMQLWIR</sequence>
<dbReference type="OrthoDB" id="1112961at2759"/>
<reference evidence="1 2" key="1">
    <citation type="submission" date="2020-02" db="EMBL/GenBank/DDBJ databases">
        <authorList>
            <person name="Ma Q."/>
            <person name="Huang Y."/>
            <person name="Song X."/>
            <person name="Pei D."/>
        </authorList>
    </citation>
    <scope>NUCLEOTIDE SEQUENCE [LARGE SCALE GENOMIC DNA]</scope>
    <source>
        <strain evidence="1">Sxm20200214</strain>
        <tissue evidence="1">Leaf</tissue>
    </source>
</reference>
<comment type="caution">
    <text evidence="1">The sequence shown here is derived from an EMBL/GenBank/DDBJ whole genome shotgun (WGS) entry which is preliminary data.</text>
</comment>
<evidence type="ECO:0000313" key="2">
    <source>
        <dbReference type="Proteomes" id="UP000886595"/>
    </source>
</evidence>
<evidence type="ECO:0000313" key="1">
    <source>
        <dbReference type="EMBL" id="KAG2239171.1"/>
    </source>
</evidence>
<organism evidence="1 2">
    <name type="scientific">Brassica carinata</name>
    <name type="common">Ethiopian mustard</name>
    <name type="synonym">Abyssinian cabbage</name>
    <dbReference type="NCBI Taxonomy" id="52824"/>
    <lineage>
        <taxon>Eukaryota</taxon>
        <taxon>Viridiplantae</taxon>
        <taxon>Streptophyta</taxon>
        <taxon>Embryophyta</taxon>
        <taxon>Tracheophyta</taxon>
        <taxon>Spermatophyta</taxon>
        <taxon>Magnoliopsida</taxon>
        <taxon>eudicotyledons</taxon>
        <taxon>Gunneridae</taxon>
        <taxon>Pentapetalae</taxon>
        <taxon>rosids</taxon>
        <taxon>malvids</taxon>
        <taxon>Brassicales</taxon>
        <taxon>Brassicaceae</taxon>
        <taxon>Brassiceae</taxon>
        <taxon>Brassica</taxon>
    </lineage>
</organism>